<dbReference type="SUPFAM" id="SSF56672">
    <property type="entry name" value="DNA/RNA polymerases"/>
    <property type="match status" value="1"/>
</dbReference>
<dbReference type="GO" id="GO:0005739">
    <property type="term" value="C:mitochondrion"/>
    <property type="evidence" value="ECO:0007669"/>
    <property type="project" value="UniProtKB-SubCell"/>
</dbReference>
<evidence type="ECO:0000256" key="2">
    <source>
        <dbReference type="ARBA" id="ARBA00004496"/>
    </source>
</evidence>
<dbReference type="GO" id="GO:2000134">
    <property type="term" value="P:negative regulation of G1/S transition of mitotic cell cycle"/>
    <property type="evidence" value="ECO:0007669"/>
    <property type="project" value="TreeGrafter"/>
</dbReference>
<dbReference type="GO" id="GO:0019825">
    <property type="term" value="F:oxygen binding"/>
    <property type="evidence" value="ECO:0007669"/>
    <property type="project" value="InterPro"/>
</dbReference>
<evidence type="ECO:0000256" key="16">
    <source>
        <dbReference type="ARBA" id="ARBA00023054"/>
    </source>
</evidence>
<dbReference type="FunFam" id="1.25.40.20:FF:000017">
    <property type="entry name" value="KN motif and ankyrin repeat domain-containing protein 1"/>
    <property type="match status" value="1"/>
</dbReference>
<dbReference type="GO" id="GO:0070563">
    <property type="term" value="P:negative regulation of vitamin D receptor signaling pathway"/>
    <property type="evidence" value="ECO:0007669"/>
    <property type="project" value="TreeGrafter"/>
</dbReference>
<dbReference type="GO" id="GO:0030837">
    <property type="term" value="P:negative regulation of actin filament polymerization"/>
    <property type="evidence" value="ECO:0007669"/>
    <property type="project" value="InterPro"/>
</dbReference>
<dbReference type="PROSITE" id="PS50994">
    <property type="entry name" value="INTEGRASE"/>
    <property type="match status" value="1"/>
</dbReference>
<dbReference type="CDD" id="cd09274">
    <property type="entry name" value="RNase_HI_RT_Ty3"/>
    <property type="match status" value="1"/>
</dbReference>
<dbReference type="InterPro" id="IPR002110">
    <property type="entry name" value="Ankyrin_rpt"/>
</dbReference>
<feature type="compositionally biased region" description="Polar residues" evidence="22">
    <location>
        <begin position="1059"/>
        <end position="1090"/>
    </location>
</feature>
<keyword evidence="5" id="KW-0488">Methylation</keyword>
<evidence type="ECO:0000256" key="10">
    <source>
        <dbReference type="ARBA" id="ARBA00022703"/>
    </source>
</evidence>
<keyword evidence="9" id="KW-0561">Oxygen transport</keyword>
<dbReference type="InterPro" id="IPR009050">
    <property type="entry name" value="Globin-like_sf"/>
</dbReference>
<feature type="domain" description="Integrase catalytic" evidence="24">
    <location>
        <begin position="192"/>
        <end position="376"/>
    </location>
</feature>
<feature type="region of interest" description="Disordered" evidence="22">
    <location>
        <begin position="469"/>
        <end position="526"/>
    </location>
</feature>
<dbReference type="PRINTS" id="PR00612">
    <property type="entry name" value="ALPHAHAEM"/>
</dbReference>
<evidence type="ECO:0000256" key="3">
    <source>
        <dbReference type="ARBA" id="ARBA00008705"/>
    </source>
</evidence>
<evidence type="ECO:0000256" key="17">
    <source>
        <dbReference type="ARBA" id="ARBA00023128"/>
    </source>
</evidence>
<evidence type="ECO:0000256" key="9">
    <source>
        <dbReference type="ARBA" id="ARBA00022621"/>
    </source>
</evidence>
<feature type="region of interest" description="Disordered" evidence="22">
    <location>
        <begin position="896"/>
        <end position="957"/>
    </location>
</feature>
<dbReference type="InterPro" id="IPR012337">
    <property type="entry name" value="RNaseH-like_sf"/>
</dbReference>
<dbReference type="InterPro" id="IPR000971">
    <property type="entry name" value="Globin"/>
</dbReference>
<keyword evidence="18" id="KW-0804">Transcription</keyword>
<evidence type="ECO:0000259" key="24">
    <source>
        <dbReference type="PROSITE" id="PS50994"/>
    </source>
</evidence>
<dbReference type="FunFam" id="3.10.20.370:FF:000001">
    <property type="entry name" value="Retrovirus-related Pol polyprotein from transposon 17.6-like protein"/>
    <property type="match status" value="1"/>
</dbReference>
<dbReference type="GO" id="GO:0003676">
    <property type="term" value="F:nucleic acid binding"/>
    <property type="evidence" value="ECO:0007669"/>
    <property type="project" value="InterPro"/>
</dbReference>
<evidence type="ECO:0000313" key="25">
    <source>
        <dbReference type="EMBL" id="RXN30711.1"/>
    </source>
</evidence>
<gene>
    <name evidence="25" type="ORF">ROHU_036221</name>
</gene>
<dbReference type="GO" id="GO:0008285">
    <property type="term" value="P:negative regulation of cell population proliferation"/>
    <property type="evidence" value="ECO:0007669"/>
    <property type="project" value="TreeGrafter"/>
</dbReference>
<keyword evidence="26" id="KW-1185">Reference proteome</keyword>
<feature type="repeat" description="ANK" evidence="20">
    <location>
        <begin position="1349"/>
        <end position="1382"/>
    </location>
</feature>
<evidence type="ECO:0000256" key="12">
    <source>
        <dbReference type="ARBA" id="ARBA00022737"/>
    </source>
</evidence>
<feature type="compositionally biased region" description="Basic and acidic residues" evidence="22">
    <location>
        <begin position="939"/>
        <end position="949"/>
    </location>
</feature>
<dbReference type="SUPFAM" id="SSF53098">
    <property type="entry name" value="Ribonuclease H-like"/>
    <property type="match status" value="1"/>
</dbReference>
<dbReference type="GO" id="GO:0015074">
    <property type="term" value="P:DNA integration"/>
    <property type="evidence" value="ECO:0007669"/>
    <property type="project" value="InterPro"/>
</dbReference>
<dbReference type="CDD" id="cd08927">
    <property type="entry name" value="Hb-alpha-like"/>
    <property type="match status" value="1"/>
</dbReference>
<evidence type="ECO:0000256" key="19">
    <source>
        <dbReference type="ARBA" id="ARBA00040277"/>
    </source>
</evidence>
<dbReference type="Pfam" id="PF00042">
    <property type="entry name" value="Globin"/>
    <property type="match status" value="1"/>
</dbReference>
<evidence type="ECO:0000259" key="23">
    <source>
        <dbReference type="PROSITE" id="PS01033"/>
    </source>
</evidence>
<evidence type="ECO:0000256" key="15">
    <source>
        <dbReference type="ARBA" id="ARBA00023043"/>
    </source>
</evidence>
<keyword evidence="6" id="KW-0963">Cytoplasm</keyword>
<evidence type="ECO:0000256" key="22">
    <source>
        <dbReference type="SAM" id="MobiDB-lite"/>
    </source>
</evidence>
<feature type="compositionally biased region" description="Polar residues" evidence="22">
    <location>
        <begin position="513"/>
        <end position="523"/>
    </location>
</feature>
<feature type="compositionally biased region" description="Polar residues" evidence="22">
    <location>
        <begin position="1018"/>
        <end position="1031"/>
    </location>
</feature>
<reference evidence="25 26" key="1">
    <citation type="submission" date="2018-03" db="EMBL/GenBank/DDBJ databases">
        <title>Draft genome sequence of Rohu Carp (Labeo rohita).</title>
        <authorList>
            <person name="Das P."/>
            <person name="Kushwaha B."/>
            <person name="Joshi C.G."/>
            <person name="Kumar D."/>
            <person name="Nagpure N.S."/>
            <person name="Sahoo L."/>
            <person name="Das S.P."/>
            <person name="Bit A."/>
            <person name="Patnaik S."/>
            <person name="Meher P.K."/>
            <person name="Jayasankar P."/>
            <person name="Koringa P.G."/>
            <person name="Patel N.V."/>
            <person name="Hinsu A.T."/>
            <person name="Kumar R."/>
            <person name="Pandey M."/>
            <person name="Agarwal S."/>
            <person name="Srivastava S."/>
            <person name="Singh M."/>
            <person name="Iquebal M.A."/>
            <person name="Jaiswal S."/>
            <person name="Angadi U.B."/>
            <person name="Kumar N."/>
            <person name="Raza M."/>
            <person name="Shah T.M."/>
            <person name="Rai A."/>
            <person name="Jena J.K."/>
        </authorList>
    </citation>
    <scope>NUCLEOTIDE SEQUENCE [LARGE SCALE GENOMIC DNA]</scope>
    <source>
        <strain evidence="25">DASCIFA01</strain>
        <tissue evidence="25">Testis</tissue>
    </source>
</reference>
<organism evidence="25 26">
    <name type="scientific">Labeo rohita</name>
    <name type="common">Indian major carp</name>
    <name type="synonym">Cyprinus rohita</name>
    <dbReference type="NCBI Taxonomy" id="84645"/>
    <lineage>
        <taxon>Eukaryota</taxon>
        <taxon>Metazoa</taxon>
        <taxon>Chordata</taxon>
        <taxon>Craniata</taxon>
        <taxon>Vertebrata</taxon>
        <taxon>Euteleostomi</taxon>
        <taxon>Actinopterygii</taxon>
        <taxon>Neopterygii</taxon>
        <taxon>Teleostei</taxon>
        <taxon>Ostariophysi</taxon>
        <taxon>Cypriniformes</taxon>
        <taxon>Cyprinidae</taxon>
        <taxon>Labeoninae</taxon>
        <taxon>Labeonini</taxon>
        <taxon>Labeo</taxon>
    </lineage>
</organism>
<keyword evidence="10" id="KW-0053">Apoptosis</keyword>
<dbReference type="PROSITE" id="PS50297">
    <property type="entry name" value="ANK_REP_REGION"/>
    <property type="match status" value="3"/>
</dbReference>
<evidence type="ECO:0000256" key="8">
    <source>
        <dbReference type="ARBA" id="ARBA00022617"/>
    </source>
</evidence>
<keyword evidence="4" id="KW-0813">Transport</keyword>
<feature type="compositionally biased region" description="Low complexity" evidence="22">
    <location>
        <begin position="1095"/>
        <end position="1106"/>
    </location>
</feature>
<dbReference type="PANTHER" id="PTHR24168:SF0">
    <property type="entry name" value="KN MOTIF AND ANKYRIN REPEAT DOMAIN-CONTAINING PROTEIN 2"/>
    <property type="match status" value="1"/>
</dbReference>
<dbReference type="Proteomes" id="UP000290572">
    <property type="component" value="Unassembled WGS sequence"/>
</dbReference>
<feature type="compositionally biased region" description="Polar residues" evidence="22">
    <location>
        <begin position="619"/>
        <end position="629"/>
    </location>
</feature>
<evidence type="ECO:0000256" key="6">
    <source>
        <dbReference type="ARBA" id="ARBA00022490"/>
    </source>
</evidence>
<keyword evidence="14" id="KW-0805">Transcription regulation</keyword>
<evidence type="ECO:0000256" key="13">
    <source>
        <dbReference type="ARBA" id="ARBA00023004"/>
    </source>
</evidence>
<evidence type="ECO:0000313" key="26">
    <source>
        <dbReference type="Proteomes" id="UP000290572"/>
    </source>
</evidence>
<dbReference type="Gene3D" id="1.10.490.10">
    <property type="entry name" value="Globins"/>
    <property type="match status" value="1"/>
</dbReference>
<dbReference type="Pfam" id="PF12796">
    <property type="entry name" value="Ank_2"/>
    <property type="match status" value="2"/>
</dbReference>
<accession>A0A498NFV7</accession>
<comment type="subcellular location">
    <subcellularLocation>
        <location evidence="2">Cytoplasm</location>
    </subcellularLocation>
    <subcellularLocation>
        <location evidence="1">Mitochondrion</location>
    </subcellularLocation>
</comment>
<feature type="compositionally biased region" description="Polar residues" evidence="22">
    <location>
        <begin position="1107"/>
        <end position="1119"/>
    </location>
</feature>
<keyword evidence="7" id="KW-0597">Phosphoprotein</keyword>
<dbReference type="InterPro" id="IPR047184">
    <property type="entry name" value="KANK1-4"/>
</dbReference>
<dbReference type="InterPro" id="IPR036770">
    <property type="entry name" value="Ankyrin_rpt-contain_sf"/>
</dbReference>
<dbReference type="Gene3D" id="3.10.20.370">
    <property type="match status" value="1"/>
</dbReference>
<dbReference type="InterPro" id="IPR002338">
    <property type="entry name" value="Hemoglobin_a-typ"/>
</dbReference>
<dbReference type="STRING" id="84645.A0A498NFV7"/>
<keyword evidence="8" id="KW-0349">Heme</keyword>
<dbReference type="GO" id="GO:0020037">
    <property type="term" value="F:heme binding"/>
    <property type="evidence" value="ECO:0007669"/>
    <property type="project" value="InterPro"/>
</dbReference>
<dbReference type="EMBL" id="QBIY01011554">
    <property type="protein sequence ID" value="RXN30711.1"/>
    <property type="molecule type" value="Genomic_DNA"/>
</dbReference>
<dbReference type="GO" id="GO:0000122">
    <property type="term" value="P:negative regulation of transcription by RNA polymerase II"/>
    <property type="evidence" value="ECO:0007669"/>
    <property type="project" value="TreeGrafter"/>
</dbReference>
<dbReference type="GO" id="GO:0033147">
    <property type="term" value="P:negative regulation of intracellular estrogen receptor signaling pathway"/>
    <property type="evidence" value="ECO:0007669"/>
    <property type="project" value="TreeGrafter"/>
</dbReference>
<dbReference type="GO" id="GO:0006915">
    <property type="term" value="P:apoptotic process"/>
    <property type="evidence" value="ECO:0007669"/>
    <property type="project" value="UniProtKB-KW"/>
</dbReference>
<keyword evidence="11" id="KW-0479">Metal-binding</keyword>
<keyword evidence="13" id="KW-0408">Iron</keyword>
<comment type="caution">
    <text evidence="25">The sequence shown here is derived from an EMBL/GenBank/DDBJ whole genome shotgun (WGS) entry which is preliminary data.</text>
</comment>
<dbReference type="InterPro" id="IPR043502">
    <property type="entry name" value="DNA/RNA_pol_sf"/>
</dbReference>
<dbReference type="Pfam" id="PF12075">
    <property type="entry name" value="KN_motif"/>
    <property type="match status" value="1"/>
</dbReference>
<evidence type="ECO:0000256" key="14">
    <source>
        <dbReference type="ARBA" id="ARBA00023015"/>
    </source>
</evidence>
<dbReference type="InterPro" id="IPR036397">
    <property type="entry name" value="RNaseH_sf"/>
</dbReference>
<evidence type="ECO:0000256" key="5">
    <source>
        <dbReference type="ARBA" id="ARBA00022481"/>
    </source>
</evidence>
<dbReference type="Gene3D" id="3.30.420.10">
    <property type="entry name" value="Ribonuclease H-like superfamily/Ribonuclease H"/>
    <property type="match status" value="1"/>
</dbReference>
<dbReference type="FunFam" id="1.10.490.10:FF:000002">
    <property type="entry name" value="Hemoglobin subunit alpha"/>
    <property type="match status" value="1"/>
</dbReference>
<dbReference type="InterPro" id="IPR012292">
    <property type="entry name" value="Globin/Proto"/>
</dbReference>
<name>A0A498NFV7_LABRO</name>
<dbReference type="PROSITE" id="PS01033">
    <property type="entry name" value="GLOBIN"/>
    <property type="match status" value="1"/>
</dbReference>
<evidence type="ECO:0000256" key="11">
    <source>
        <dbReference type="ARBA" id="ARBA00022723"/>
    </source>
</evidence>
<comment type="similarity">
    <text evidence="3">Belongs to the globin family.</text>
</comment>
<feature type="compositionally biased region" description="Basic and acidic residues" evidence="22">
    <location>
        <begin position="469"/>
        <end position="479"/>
    </location>
</feature>
<feature type="region of interest" description="Disordered" evidence="22">
    <location>
        <begin position="328"/>
        <end position="367"/>
    </location>
</feature>
<keyword evidence="12" id="KW-0677">Repeat</keyword>
<feature type="compositionally biased region" description="Polar residues" evidence="22">
    <location>
        <begin position="1126"/>
        <end position="1137"/>
    </location>
</feature>
<feature type="coiled-coil region" evidence="21">
    <location>
        <begin position="690"/>
        <end position="717"/>
    </location>
</feature>
<protein>
    <recommendedName>
        <fullName evidence="19">KN motif and ankyrin repeat domain-containing protein 2</fullName>
    </recommendedName>
</protein>
<dbReference type="InterPro" id="IPR041577">
    <property type="entry name" value="RT_RNaseH_2"/>
</dbReference>
<evidence type="ECO:0000256" key="18">
    <source>
        <dbReference type="ARBA" id="ARBA00023163"/>
    </source>
</evidence>
<dbReference type="InterPro" id="IPR021939">
    <property type="entry name" value="KN_motif"/>
</dbReference>
<dbReference type="SMART" id="SM00248">
    <property type="entry name" value="ANK"/>
    <property type="match status" value="5"/>
</dbReference>
<evidence type="ECO:0000256" key="4">
    <source>
        <dbReference type="ARBA" id="ARBA00022448"/>
    </source>
</evidence>
<dbReference type="SUPFAM" id="SSF46458">
    <property type="entry name" value="Globin-like"/>
    <property type="match status" value="1"/>
</dbReference>
<feature type="compositionally biased region" description="Polar residues" evidence="22">
    <location>
        <begin position="972"/>
        <end position="984"/>
    </location>
</feature>
<dbReference type="Pfam" id="PF17919">
    <property type="entry name" value="RT_RNaseH_2"/>
    <property type="match status" value="1"/>
</dbReference>
<evidence type="ECO:0000256" key="20">
    <source>
        <dbReference type="PROSITE-ProRule" id="PRU00023"/>
    </source>
</evidence>
<feature type="domain" description="Globin" evidence="23">
    <location>
        <begin position="1411"/>
        <end position="1552"/>
    </location>
</feature>
<feature type="region of interest" description="Disordered" evidence="22">
    <location>
        <begin position="972"/>
        <end position="1031"/>
    </location>
</feature>
<proteinExistence type="inferred from homology"/>
<keyword evidence="15 20" id="KW-0040">ANK repeat</keyword>
<feature type="repeat" description="ANK" evidence="20">
    <location>
        <begin position="1244"/>
        <end position="1268"/>
    </location>
</feature>
<dbReference type="PANTHER" id="PTHR24168">
    <property type="entry name" value="KN MOTIF AND ANKYRIN REPEAT DOMAIN-CONTAINING"/>
    <property type="match status" value="1"/>
</dbReference>
<evidence type="ECO:0000256" key="21">
    <source>
        <dbReference type="SAM" id="Coils"/>
    </source>
</evidence>
<dbReference type="SUPFAM" id="SSF48403">
    <property type="entry name" value="Ankyrin repeat"/>
    <property type="match status" value="1"/>
</dbReference>
<feature type="region of interest" description="Disordered" evidence="22">
    <location>
        <begin position="607"/>
        <end position="629"/>
    </location>
</feature>
<dbReference type="GO" id="GO:0005344">
    <property type="term" value="F:oxygen carrier activity"/>
    <property type="evidence" value="ECO:0007669"/>
    <property type="project" value="UniProtKB-KW"/>
</dbReference>
<dbReference type="GO" id="GO:0005833">
    <property type="term" value="C:hemoglobin complex"/>
    <property type="evidence" value="ECO:0007669"/>
    <property type="project" value="InterPro"/>
</dbReference>
<dbReference type="PROSITE" id="PS50088">
    <property type="entry name" value="ANK_REPEAT"/>
    <property type="match status" value="3"/>
</dbReference>
<dbReference type="Gene3D" id="1.25.40.20">
    <property type="entry name" value="Ankyrin repeat-containing domain"/>
    <property type="match status" value="1"/>
</dbReference>
<feature type="compositionally biased region" description="Low complexity" evidence="22">
    <location>
        <begin position="987"/>
        <end position="1006"/>
    </location>
</feature>
<feature type="region of interest" description="Disordered" evidence="22">
    <location>
        <begin position="1059"/>
        <end position="1137"/>
    </location>
</feature>
<sequence length="1552" mass="169246">MWNTKCEVAFQGLKKKLTSAPVLAYADFTKPFVLDIDASHTGLGAVLSQEDGGKLRPVAYASRGLREPERNMDNYSTMKLEFLALKWAVTEKFRDYLIGNKFTVFTDNNPLSHVKTAKLGAVEQRWASQLAMFDFEIVYRPGRKNGNADALSRQRFIGGEQQGGLEKMVPTMIVNAISVFPEFQQQDVQRMQEQDPLISRFKFYWNRGGGPDKGERREESKDTLELLRQWDKVEEFEVAIPTADQRAVTVAKVLVKEWIHRYGVPARIHSDQGRCFEAEIVQQLCKVYGMQKSRTTAFHPQELLFNTTVQRKKKTDVQTLMILTAPIRASKESKEESEEVGEERPSLQHRKINPPEPPSLHGKDTEAPYSVETPYGYRLDLDFLKYVNDIEKGNTIKKVPVQRRPRYGSLPRGYGYTGSWWTSTESLCSNASIDSRHSSYSYCAPGFHSSQRPNFSTARVEKTLLDARRKLEEEKDGRRFSNLGNMNSSMAGSNTSLSSAHSFNRAQGGGSYTPMSSGLSTPVSPTPAHLQHVREQMAVALRKIRELEEQVKTIPVLQVKISVLQEEKRQLSVQLKSQKFLGHTLGFSRSRPRGELYIDIPEEEAGNGTGAANRAAGSLSPTTPGSLQDSGCEIEETVIVGGARPGAKREVRTVGVGPEVEERMYRQVGVGVREEDLGLVPETEALKTKVGLLEVQLRKTMQELQSAQQQVEVAQRERQALSPQVDHAVRATSLGWQEQQGQTGAGLHTVVSFTQQPHQQRTVGIQVYTLEQPTVVGVGTLLRAQGCTAPAQLASAPEGAHRRHAESPVAEELPREFPIAISSKQVREVLRSEVSKSVPVTNQATAMETKCSQVAAVCQRLKEGEINQQSAEEAIQIDPAKPASPQSTLRSIMKRKADGEPGSPYTKKNLQFIGVNGGYESTSSDDSSSESSEDESDASEYHEATEKLPESAAQQSQVTSCSLQPICETAAAQTPQHSTAQPPANHTAPQQSTSQSQATDEATQQQVTQSPAAEAGIQQHSVHQSSVTTTAHPEGIVQSAEAKCVFQGHASPNTAASLEQDSVQLSSTSTAVQQSKATDSNVQPNLTQPEVSGLAAQQTATQSQSTGAKPQQDVSQSKTADLIAQQGATQSQSTDVSAKQDIAISSATDPAANTSTTPTNKQPSRLELSGSLMAALHTLQKALSEPNAFSHQNARTAYTTVLQEWLRVSCHKAADTAVVKAYMDTFASISPQLLEFVINMADGNGNTALHYTVSHSNFPVVKLLLDTGLCNADKQNKAGYTAIMLTALAAFNSDSDLQTVLQLLRTGDVNAKASQAGQTALMLAVSHGRGDMVKALLSCGAQVNLRDDDGSTALMCACEHGHVDIVRQLLSVPGCDATLTDNDGSTALSIALEASQNDIAVLLYAHLNFAKPPSPDKLAVKTFFGKVASKAEDIGSEALARTLFVYPQTKTYFSHWADLNPGSPQVKKHGLTVMNGVLNAVELMDDLKGGLLSLSELHAFMLRVDPANFKIINHNLLVVLSMMFPDDFTAEVHVSVDKFLAQVSLALSEKYR</sequence>
<evidence type="ECO:0000256" key="7">
    <source>
        <dbReference type="ARBA" id="ARBA00022553"/>
    </source>
</evidence>
<dbReference type="GO" id="GO:0046872">
    <property type="term" value="F:metal ion binding"/>
    <property type="evidence" value="ECO:0007669"/>
    <property type="project" value="UniProtKB-KW"/>
</dbReference>
<keyword evidence="16 21" id="KW-0175">Coiled coil</keyword>
<feature type="repeat" description="ANK" evidence="20">
    <location>
        <begin position="1316"/>
        <end position="1348"/>
    </location>
</feature>
<evidence type="ECO:0000256" key="1">
    <source>
        <dbReference type="ARBA" id="ARBA00004173"/>
    </source>
</evidence>
<keyword evidence="17" id="KW-0496">Mitochondrion</keyword>
<feature type="compositionally biased region" description="Acidic residues" evidence="22">
    <location>
        <begin position="927"/>
        <end position="938"/>
    </location>
</feature>
<dbReference type="InterPro" id="IPR001584">
    <property type="entry name" value="Integrase_cat-core"/>
</dbReference>
<feature type="compositionally biased region" description="Polar residues" evidence="22">
    <location>
        <begin position="482"/>
        <end position="505"/>
    </location>
</feature>